<protein>
    <submittedName>
        <fullName evidence="8">MFS transporter</fullName>
    </submittedName>
</protein>
<accession>A0A4S8H8T2</accession>
<evidence type="ECO:0000313" key="8">
    <source>
        <dbReference type="EMBL" id="THU30399.1"/>
    </source>
</evidence>
<evidence type="ECO:0000256" key="2">
    <source>
        <dbReference type="ARBA" id="ARBA00022448"/>
    </source>
</evidence>
<comment type="caution">
    <text evidence="8">The sequence shown here is derived from an EMBL/GenBank/DDBJ whole genome shotgun (WGS) entry which is preliminary data.</text>
</comment>
<dbReference type="GO" id="GO:0005886">
    <property type="term" value="C:plasma membrane"/>
    <property type="evidence" value="ECO:0007669"/>
    <property type="project" value="UniProtKB-SubCell"/>
</dbReference>
<dbReference type="GO" id="GO:0015212">
    <property type="term" value="F:cytidine transmembrane transporter activity"/>
    <property type="evidence" value="ECO:0007669"/>
    <property type="project" value="TreeGrafter"/>
</dbReference>
<feature type="transmembrane region" description="Helical" evidence="7">
    <location>
        <begin position="340"/>
        <end position="363"/>
    </location>
</feature>
<feature type="transmembrane region" description="Helical" evidence="7">
    <location>
        <begin position="44"/>
        <end position="62"/>
    </location>
</feature>
<evidence type="ECO:0000256" key="5">
    <source>
        <dbReference type="ARBA" id="ARBA00022989"/>
    </source>
</evidence>
<evidence type="ECO:0000256" key="3">
    <source>
        <dbReference type="ARBA" id="ARBA00022475"/>
    </source>
</evidence>
<keyword evidence="5 7" id="KW-1133">Transmembrane helix</keyword>
<dbReference type="PANTHER" id="PTHR23522:SF4">
    <property type="entry name" value="NUCLEOSIDE PERMEASE NUPG-RELATED"/>
    <property type="match status" value="1"/>
</dbReference>
<feature type="transmembrane region" description="Helical" evidence="7">
    <location>
        <begin position="254"/>
        <end position="272"/>
    </location>
</feature>
<evidence type="ECO:0000256" key="7">
    <source>
        <dbReference type="SAM" id="Phobius"/>
    </source>
</evidence>
<feature type="transmembrane region" description="Helical" evidence="7">
    <location>
        <begin position="166"/>
        <end position="186"/>
    </location>
</feature>
<keyword evidence="4 7" id="KW-0812">Transmembrane</keyword>
<dbReference type="RefSeq" id="WP_136580875.1">
    <property type="nucleotide sequence ID" value="NZ_STFF01000016.1"/>
</dbReference>
<keyword evidence="9" id="KW-1185">Reference proteome</keyword>
<gene>
    <name evidence="8" type="ORF">FAM09_30040</name>
</gene>
<dbReference type="AlphaFoldDB" id="A0A4S8H8T2"/>
<keyword evidence="2" id="KW-0813">Transport</keyword>
<feature type="transmembrane region" description="Helical" evidence="7">
    <location>
        <begin position="71"/>
        <end position="89"/>
    </location>
</feature>
<organism evidence="8 9">
    <name type="scientific">Niastella caeni</name>
    <dbReference type="NCBI Taxonomy" id="2569763"/>
    <lineage>
        <taxon>Bacteria</taxon>
        <taxon>Pseudomonadati</taxon>
        <taxon>Bacteroidota</taxon>
        <taxon>Chitinophagia</taxon>
        <taxon>Chitinophagales</taxon>
        <taxon>Chitinophagaceae</taxon>
        <taxon>Niastella</taxon>
    </lineage>
</organism>
<proteinExistence type="predicted"/>
<feature type="transmembrane region" description="Helical" evidence="7">
    <location>
        <begin position="383"/>
        <end position="401"/>
    </location>
</feature>
<evidence type="ECO:0000256" key="1">
    <source>
        <dbReference type="ARBA" id="ARBA00004651"/>
    </source>
</evidence>
<evidence type="ECO:0000256" key="4">
    <source>
        <dbReference type="ARBA" id="ARBA00022692"/>
    </source>
</evidence>
<feature type="transmembrane region" description="Helical" evidence="7">
    <location>
        <begin position="131"/>
        <end position="154"/>
    </location>
</feature>
<reference evidence="8 9" key="1">
    <citation type="submission" date="2019-04" db="EMBL/GenBank/DDBJ databases">
        <title>Niastella caeni sp. nov., isolated from activated sludge.</title>
        <authorList>
            <person name="Sheng M."/>
        </authorList>
    </citation>
    <scope>NUCLEOTIDE SEQUENCE [LARGE SCALE GENOMIC DNA]</scope>
    <source>
        <strain evidence="8 9">HX-2-15</strain>
    </source>
</reference>
<dbReference type="SUPFAM" id="SSF103473">
    <property type="entry name" value="MFS general substrate transporter"/>
    <property type="match status" value="1"/>
</dbReference>
<dbReference type="GO" id="GO:0015213">
    <property type="term" value="F:uridine transmembrane transporter activity"/>
    <property type="evidence" value="ECO:0007669"/>
    <property type="project" value="TreeGrafter"/>
</dbReference>
<name>A0A4S8H8T2_9BACT</name>
<feature type="transmembrane region" description="Helical" evidence="7">
    <location>
        <begin position="279"/>
        <end position="298"/>
    </location>
</feature>
<dbReference type="InterPro" id="IPR004740">
    <property type="entry name" value="Nuc_H_symport"/>
</dbReference>
<dbReference type="Gene3D" id="1.20.1250.20">
    <property type="entry name" value="MFS general substrate transporter like domains"/>
    <property type="match status" value="2"/>
</dbReference>
<evidence type="ECO:0000256" key="6">
    <source>
        <dbReference type="ARBA" id="ARBA00023136"/>
    </source>
</evidence>
<feature type="transmembrane region" description="Helical" evidence="7">
    <location>
        <begin position="304"/>
        <end position="328"/>
    </location>
</feature>
<keyword evidence="3" id="KW-1003">Cell membrane</keyword>
<comment type="subcellular location">
    <subcellularLocation>
        <location evidence="1">Cell membrane</location>
        <topology evidence="1">Multi-pass membrane protein</topology>
    </subcellularLocation>
</comment>
<dbReference type="Proteomes" id="UP000306918">
    <property type="component" value="Unassembled WGS sequence"/>
</dbReference>
<evidence type="ECO:0000313" key="9">
    <source>
        <dbReference type="Proteomes" id="UP000306918"/>
    </source>
</evidence>
<dbReference type="EMBL" id="STFF01000016">
    <property type="protein sequence ID" value="THU30399.1"/>
    <property type="molecule type" value="Genomic_DNA"/>
</dbReference>
<dbReference type="Pfam" id="PF03825">
    <property type="entry name" value="Nuc_H_symport"/>
    <property type="match status" value="1"/>
</dbReference>
<feature type="transmembrane region" description="Helical" evidence="7">
    <location>
        <begin position="216"/>
        <end position="234"/>
    </location>
</feature>
<feature type="transmembrane region" description="Helical" evidence="7">
    <location>
        <begin position="5"/>
        <end position="24"/>
    </location>
</feature>
<sequence length="413" mass="46121">MKASLYVQFSIMMFLEFFIWGSWYTSIGVYMSNHDMANLTHWPYTVNPVAAIIAPFFVGLIADRFFATQKVLGTLHILGAIFMFLTPSATGNPVVFILLLLAYNLCYMPTMSLANTICFHKMTDQEKQFPFIRVFGTIGWIVAGLIISFVLSRFVTDTIKPEETSMPLYMTATASLLLGIYSFFLPNTPPPAAGRKVSASSIIGIDAFKQLASPSFFIFLISSFLICIPLAAYYNFTQIFLEGLQFKNIAATQTVGQVSETLFMVLMPFFFLRLGVKWMLAAGMFAWVLRYALFALGAPDQVSWMVLTGIALHGICYDFFFVTGQIYVDKKANALIRAQAQGLIVFVTYGVGMLVGAQTAGVVYNKFLGSDKALSLQQWQNFWWLPAGFAAAVLLFFIVTFKEKISRQQGIKS</sequence>
<dbReference type="OrthoDB" id="9783013at2"/>
<keyword evidence="6 7" id="KW-0472">Membrane</keyword>
<dbReference type="InterPro" id="IPR036259">
    <property type="entry name" value="MFS_trans_sf"/>
</dbReference>
<dbReference type="PANTHER" id="PTHR23522">
    <property type="entry name" value="BLL5896 PROTEIN"/>
    <property type="match status" value="1"/>
</dbReference>
<feature type="transmembrane region" description="Helical" evidence="7">
    <location>
        <begin position="95"/>
        <end position="119"/>
    </location>
</feature>